<evidence type="ECO:0000256" key="1">
    <source>
        <dbReference type="SAM" id="MobiDB-lite"/>
    </source>
</evidence>
<comment type="caution">
    <text evidence="2">The sequence shown here is derived from an EMBL/GenBank/DDBJ whole genome shotgun (WGS) entry which is preliminary data.</text>
</comment>
<evidence type="ECO:0000313" key="3">
    <source>
        <dbReference type="Proteomes" id="UP000467700"/>
    </source>
</evidence>
<dbReference type="PANTHER" id="PTHR43162">
    <property type="match status" value="1"/>
</dbReference>
<dbReference type="EMBL" id="CACVBS010000068">
    <property type="protein sequence ID" value="CAA7268330.1"/>
    <property type="molecule type" value="Genomic_DNA"/>
</dbReference>
<dbReference type="AlphaFoldDB" id="A0A8S0WFU2"/>
<dbReference type="Gene3D" id="3.40.50.720">
    <property type="entry name" value="NAD(P)-binding Rossmann-like Domain"/>
    <property type="match status" value="1"/>
</dbReference>
<dbReference type="SUPFAM" id="SSF51735">
    <property type="entry name" value="NAD(P)-binding Rossmann-fold domains"/>
    <property type="match status" value="1"/>
</dbReference>
<reference evidence="2 3" key="1">
    <citation type="submission" date="2020-01" db="EMBL/GenBank/DDBJ databases">
        <authorList>
            <person name="Gupta K D."/>
        </authorList>
    </citation>
    <scope>NUCLEOTIDE SEQUENCE [LARGE SCALE GENOMIC DNA]</scope>
</reference>
<protein>
    <recommendedName>
        <fullName evidence="4">NmrA-like domain-containing protein</fullName>
    </recommendedName>
</protein>
<dbReference type="OrthoDB" id="419598at2759"/>
<evidence type="ECO:0008006" key="4">
    <source>
        <dbReference type="Google" id="ProtNLM"/>
    </source>
</evidence>
<accession>A0A8S0WFU2</accession>
<dbReference type="Proteomes" id="UP000467700">
    <property type="component" value="Unassembled WGS sequence"/>
</dbReference>
<dbReference type="InterPro" id="IPR036291">
    <property type="entry name" value="NAD(P)-bd_dom_sf"/>
</dbReference>
<proteinExistence type="predicted"/>
<feature type="region of interest" description="Disordered" evidence="1">
    <location>
        <begin position="143"/>
        <end position="186"/>
    </location>
</feature>
<sequence>MTTLVTSGTGKTGIRLARLVHTAGHRVLPTSRTGVAHPFNVVTFDWTDPTTFENPFKADSNIDKVYLVAPVVLDALPVREPVLQGSVYVGKVHEYLAEHGIEYGVLRPTWFIENFGDFHLSSIREDNAIFSVTKMVSFHSLERTTSRKPLTTPNLPPRVPTQTTTSLGQNYILTRSSSEQDPGKED</sequence>
<dbReference type="InterPro" id="IPR051604">
    <property type="entry name" value="Ergot_Alk_Oxidoreductase"/>
</dbReference>
<organism evidence="2 3">
    <name type="scientific">Cyclocybe aegerita</name>
    <name type="common">Black poplar mushroom</name>
    <name type="synonym">Agrocybe aegerita</name>
    <dbReference type="NCBI Taxonomy" id="1973307"/>
    <lineage>
        <taxon>Eukaryota</taxon>
        <taxon>Fungi</taxon>
        <taxon>Dikarya</taxon>
        <taxon>Basidiomycota</taxon>
        <taxon>Agaricomycotina</taxon>
        <taxon>Agaricomycetes</taxon>
        <taxon>Agaricomycetidae</taxon>
        <taxon>Agaricales</taxon>
        <taxon>Agaricineae</taxon>
        <taxon>Bolbitiaceae</taxon>
        <taxon>Cyclocybe</taxon>
    </lineage>
</organism>
<feature type="compositionally biased region" description="Polar residues" evidence="1">
    <location>
        <begin position="160"/>
        <end position="180"/>
    </location>
</feature>
<gene>
    <name evidence="2" type="ORF">AAE3_LOCUS10905</name>
</gene>
<dbReference type="PANTHER" id="PTHR43162:SF1">
    <property type="entry name" value="PRESTALK A DIFFERENTIATION PROTEIN A"/>
    <property type="match status" value="1"/>
</dbReference>
<keyword evidence="3" id="KW-1185">Reference proteome</keyword>
<evidence type="ECO:0000313" key="2">
    <source>
        <dbReference type="EMBL" id="CAA7268330.1"/>
    </source>
</evidence>
<name>A0A8S0WFU2_CYCAE</name>